<dbReference type="InterPro" id="IPR011333">
    <property type="entry name" value="SKP1/BTB/POZ_sf"/>
</dbReference>
<dbReference type="EMBL" id="JEMT01027572">
    <property type="protein sequence ID" value="EXX56691.1"/>
    <property type="molecule type" value="Genomic_DNA"/>
</dbReference>
<evidence type="ECO:0008006" key="5">
    <source>
        <dbReference type="Google" id="ProtNLM"/>
    </source>
</evidence>
<dbReference type="OrthoDB" id="6359816at2759"/>
<dbReference type="SUPFAM" id="SSF49899">
    <property type="entry name" value="Concanavalin A-like lectins/glucanases"/>
    <property type="match status" value="1"/>
</dbReference>
<evidence type="ECO:0000313" key="4">
    <source>
        <dbReference type="Proteomes" id="UP000022910"/>
    </source>
</evidence>
<evidence type="ECO:0000259" key="1">
    <source>
        <dbReference type="PROSITE" id="PS50097"/>
    </source>
</evidence>
<dbReference type="Gene3D" id="2.60.120.920">
    <property type="match status" value="1"/>
</dbReference>
<proteinExistence type="predicted"/>
<dbReference type="InterPro" id="IPR051481">
    <property type="entry name" value="BTB-POZ/Galectin-3-binding"/>
</dbReference>
<dbReference type="CDD" id="cd18186">
    <property type="entry name" value="BTB_POZ_ZBTB_KLHL-like"/>
    <property type="match status" value="1"/>
</dbReference>
<sequence>MTNINSISEQDDNSSPRGRSLENDFKRIINDERFYDIALECSDGTVNGCKVILATRSDVFHSSIFNESTKSNNKLSFNDINTTAMKVILEFLYTSKVENLKVDNIVEIYYASVHFDLIDLQDHIIEFIQPLINENVDIGKKLLSECVRKFSLEVDNKMVHILVQCVAKNKLEKKDRDSLSLEGLRYLLKKTFDVRIPFATSEFNIWEYSLMKAIRKVTQSNPLVEKILDDGSFFSTCEPQVIEEIKNHMTTLIDYINLNRMDAKEIKHIELFNIHTIEKLKDVYCSIAVNEESGFIRGIPVFRWKNDNVDNMVNVCNDGFTVETVKLSAPALRDFRGREVTGVVRPFVQPKSILGDLVFKGRGVYEWNISIDKMYKHIYIGICDINENLNNDFSFTNFPFNYRHGWVLGSDGYVYHHKTQKWYDAKFKEGDKVTVLLDMKNSTCAFSVNNIRKLIVSEWEIPSQVYPIVSLGHGSKITITY</sequence>
<evidence type="ECO:0000313" key="3">
    <source>
        <dbReference type="EMBL" id="EXX56691.1"/>
    </source>
</evidence>
<protein>
    <recommendedName>
        <fullName evidence="5">BTB domain-containing protein</fullName>
    </recommendedName>
</protein>
<dbReference type="PROSITE" id="PS50188">
    <property type="entry name" value="B302_SPRY"/>
    <property type="match status" value="1"/>
</dbReference>
<organism evidence="3 4">
    <name type="scientific">Rhizophagus irregularis (strain DAOM 197198w)</name>
    <name type="common">Glomus intraradices</name>
    <dbReference type="NCBI Taxonomy" id="1432141"/>
    <lineage>
        <taxon>Eukaryota</taxon>
        <taxon>Fungi</taxon>
        <taxon>Fungi incertae sedis</taxon>
        <taxon>Mucoromycota</taxon>
        <taxon>Glomeromycotina</taxon>
        <taxon>Glomeromycetes</taxon>
        <taxon>Glomerales</taxon>
        <taxon>Glomeraceae</taxon>
        <taxon>Rhizophagus</taxon>
    </lineage>
</organism>
<name>A0A015KB40_RHIIW</name>
<dbReference type="InterPro" id="IPR001870">
    <property type="entry name" value="B30.2/SPRY"/>
</dbReference>
<dbReference type="AlphaFoldDB" id="A0A015KB40"/>
<dbReference type="InterPro" id="IPR003877">
    <property type="entry name" value="SPRY_dom"/>
</dbReference>
<dbReference type="Pfam" id="PF00651">
    <property type="entry name" value="BTB"/>
    <property type="match status" value="1"/>
</dbReference>
<feature type="domain" description="B30.2/SPRY" evidence="2">
    <location>
        <begin position="281"/>
        <end position="481"/>
    </location>
</feature>
<evidence type="ECO:0000259" key="2">
    <source>
        <dbReference type="PROSITE" id="PS50188"/>
    </source>
</evidence>
<gene>
    <name evidence="3" type="ORF">RirG_213790</name>
</gene>
<dbReference type="InterPro" id="IPR043136">
    <property type="entry name" value="B30.2/SPRY_sf"/>
</dbReference>
<accession>A0A015KB40</accession>
<dbReference type="CDD" id="cd11709">
    <property type="entry name" value="SPRY"/>
    <property type="match status" value="1"/>
</dbReference>
<dbReference type="PROSITE" id="PS50097">
    <property type="entry name" value="BTB"/>
    <property type="match status" value="1"/>
</dbReference>
<keyword evidence="4" id="KW-1185">Reference proteome</keyword>
<dbReference type="Proteomes" id="UP000022910">
    <property type="component" value="Unassembled WGS sequence"/>
</dbReference>
<dbReference type="InterPro" id="IPR013320">
    <property type="entry name" value="ConA-like_dom_sf"/>
</dbReference>
<dbReference type="PANTHER" id="PTHR24410:SF23">
    <property type="entry name" value="BTB DOMAIN-CONTAINING PROTEIN-RELATED"/>
    <property type="match status" value="1"/>
</dbReference>
<dbReference type="SMART" id="SM00225">
    <property type="entry name" value="BTB"/>
    <property type="match status" value="1"/>
</dbReference>
<comment type="caution">
    <text evidence="3">The sequence shown here is derived from an EMBL/GenBank/DDBJ whole genome shotgun (WGS) entry which is preliminary data.</text>
</comment>
<reference evidence="3 4" key="1">
    <citation type="submission" date="2014-02" db="EMBL/GenBank/DDBJ databases">
        <title>Single nucleus genome sequencing reveals high similarity among nuclei of an endomycorrhizal fungus.</title>
        <authorList>
            <person name="Lin K."/>
            <person name="Geurts R."/>
            <person name="Zhang Z."/>
            <person name="Limpens E."/>
            <person name="Saunders D.G."/>
            <person name="Mu D."/>
            <person name="Pang E."/>
            <person name="Cao H."/>
            <person name="Cha H."/>
            <person name="Lin T."/>
            <person name="Zhou Q."/>
            <person name="Shang Y."/>
            <person name="Li Y."/>
            <person name="Ivanov S."/>
            <person name="Sharma T."/>
            <person name="Velzen R.V."/>
            <person name="Ruijter N.D."/>
            <person name="Aanen D.K."/>
            <person name="Win J."/>
            <person name="Kamoun S."/>
            <person name="Bisseling T."/>
            <person name="Huang S."/>
        </authorList>
    </citation>
    <scope>NUCLEOTIDE SEQUENCE [LARGE SCALE GENOMIC DNA]</scope>
    <source>
        <strain evidence="4">DAOM197198w</strain>
    </source>
</reference>
<dbReference type="InterPro" id="IPR000210">
    <property type="entry name" value="BTB/POZ_dom"/>
</dbReference>
<dbReference type="HOGENOM" id="CLU_027011_1_0_1"/>
<dbReference type="PANTHER" id="PTHR24410">
    <property type="entry name" value="HL07962P-RELATED"/>
    <property type="match status" value="1"/>
</dbReference>
<dbReference type="Pfam" id="PF00622">
    <property type="entry name" value="SPRY"/>
    <property type="match status" value="1"/>
</dbReference>
<dbReference type="SUPFAM" id="SSF54695">
    <property type="entry name" value="POZ domain"/>
    <property type="match status" value="1"/>
</dbReference>
<dbReference type="Gene3D" id="3.30.710.10">
    <property type="entry name" value="Potassium Channel Kv1.1, Chain A"/>
    <property type="match status" value="1"/>
</dbReference>
<feature type="domain" description="BTB" evidence="1">
    <location>
        <begin position="35"/>
        <end position="101"/>
    </location>
</feature>
<dbReference type="SMR" id="A0A015KB40"/>